<keyword evidence="2" id="KW-1185">Reference proteome</keyword>
<evidence type="ECO:0000313" key="1">
    <source>
        <dbReference type="EMBL" id="CAG7686311.1"/>
    </source>
</evidence>
<reference evidence="1" key="1">
    <citation type="submission" date="2021-06" db="EMBL/GenBank/DDBJ databases">
        <authorList>
            <person name="Hodson N. C."/>
            <person name="Mongue J. A."/>
            <person name="Jaron S. K."/>
        </authorList>
    </citation>
    <scope>NUCLEOTIDE SEQUENCE</scope>
</reference>
<sequence>GPGFPQEEHKDWGKAVVLFTII</sequence>
<dbReference type="Proteomes" id="UP000708208">
    <property type="component" value="Unassembled WGS sequence"/>
</dbReference>
<name>A0A8J2J6I4_9HEXA</name>
<gene>
    <name evidence="1" type="ORF">AFUS01_LOCUS3166</name>
</gene>
<evidence type="ECO:0000313" key="2">
    <source>
        <dbReference type="Proteomes" id="UP000708208"/>
    </source>
</evidence>
<dbReference type="EMBL" id="CAJVCH010018753">
    <property type="protein sequence ID" value="CAG7686311.1"/>
    <property type="molecule type" value="Genomic_DNA"/>
</dbReference>
<dbReference type="AlphaFoldDB" id="A0A8J2J6I4"/>
<organism evidence="1 2">
    <name type="scientific">Allacma fusca</name>
    <dbReference type="NCBI Taxonomy" id="39272"/>
    <lineage>
        <taxon>Eukaryota</taxon>
        <taxon>Metazoa</taxon>
        <taxon>Ecdysozoa</taxon>
        <taxon>Arthropoda</taxon>
        <taxon>Hexapoda</taxon>
        <taxon>Collembola</taxon>
        <taxon>Symphypleona</taxon>
        <taxon>Sminthuridae</taxon>
        <taxon>Allacma</taxon>
    </lineage>
</organism>
<feature type="non-terminal residue" evidence="1">
    <location>
        <position position="22"/>
    </location>
</feature>
<accession>A0A8J2J6I4</accession>
<proteinExistence type="predicted"/>
<protein>
    <submittedName>
        <fullName evidence="1">Uncharacterized protein</fullName>
    </submittedName>
</protein>
<comment type="caution">
    <text evidence="1">The sequence shown here is derived from an EMBL/GenBank/DDBJ whole genome shotgun (WGS) entry which is preliminary data.</text>
</comment>